<dbReference type="InterPro" id="IPR013854">
    <property type="entry name" value="TF_AP2_C"/>
</dbReference>
<comment type="subcellular location">
    <subcellularLocation>
        <location evidence="1">Nucleus</location>
    </subcellularLocation>
</comment>
<dbReference type="GO" id="GO:0000981">
    <property type="term" value="F:DNA-binding transcription factor activity, RNA polymerase II-specific"/>
    <property type="evidence" value="ECO:0007669"/>
    <property type="project" value="TreeGrafter"/>
</dbReference>
<feature type="compositionally biased region" description="Low complexity" evidence="7">
    <location>
        <begin position="87"/>
        <end position="108"/>
    </location>
</feature>
<evidence type="ECO:0000313" key="10">
    <source>
        <dbReference type="WBParaSite" id="Pan_g1343.t1"/>
    </source>
</evidence>
<dbReference type="AlphaFoldDB" id="A0A7E4UWF9"/>
<dbReference type="GO" id="GO:0042127">
    <property type="term" value="P:regulation of cell population proliferation"/>
    <property type="evidence" value="ECO:0007669"/>
    <property type="project" value="TreeGrafter"/>
</dbReference>
<feature type="region of interest" description="Disordered" evidence="7">
    <location>
        <begin position="86"/>
        <end position="114"/>
    </location>
</feature>
<comment type="similarity">
    <text evidence="2">Belongs to the AP-2 family.</text>
</comment>
<dbReference type="WBParaSite" id="Pan_g1343.t1">
    <property type="protein sequence ID" value="Pan_g1343.t1"/>
    <property type="gene ID" value="Pan_g1343"/>
</dbReference>
<evidence type="ECO:0000259" key="8">
    <source>
        <dbReference type="Pfam" id="PF03299"/>
    </source>
</evidence>
<keyword evidence="5" id="KW-0804">Transcription</keyword>
<evidence type="ECO:0000256" key="3">
    <source>
        <dbReference type="ARBA" id="ARBA00023015"/>
    </source>
</evidence>
<organism evidence="9 10">
    <name type="scientific">Panagrellus redivivus</name>
    <name type="common">Microworm</name>
    <dbReference type="NCBI Taxonomy" id="6233"/>
    <lineage>
        <taxon>Eukaryota</taxon>
        <taxon>Metazoa</taxon>
        <taxon>Ecdysozoa</taxon>
        <taxon>Nematoda</taxon>
        <taxon>Chromadorea</taxon>
        <taxon>Rhabditida</taxon>
        <taxon>Tylenchina</taxon>
        <taxon>Panagrolaimomorpha</taxon>
        <taxon>Panagrolaimoidea</taxon>
        <taxon>Panagrolaimidae</taxon>
        <taxon>Panagrellus</taxon>
    </lineage>
</organism>
<reference evidence="10" key="2">
    <citation type="submission" date="2020-10" db="UniProtKB">
        <authorList>
            <consortium name="WormBaseParasite"/>
        </authorList>
    </citation>
    <scope>IDENTIFICATION</scope>
</reference>
<evidence type="ECO:0000256" key="7">
    <source>
        <dbReference type="SAM" id="MobiDB-lite"/>
    </source>
</evidence>
<dbReference type="PRINTS" id="PR01748">
    <property type="entry name" value="AP2TNSCPFCT"/>
</dbReference>
<evidence type="ECO:0000256" key="5">
    <source>
        <dbReference type="ARBA" id="ARBA00023163"/>
    </source>
</evidence>
<evidence type="ECO:0000256" key="6">
    <source>
        <dbReference type="ARBA" id="ARBA00023242"/>
    </source>
</evidence>
<accession>A0A7E4UWF9</accession>
<evidence type="ECO:0000313" key="9">
    <source>
        <dbReference type="Proteomes" id="UP000492821"/>
    </source>
</evidence>
<feature type="domain" description="Transcription factor AP-2 C-terminal" evidence="8">
    <location>
        <begin position="158"/>
        <end position="351"/>
    </location>
</feature>
<evidence type="ECO:0000256" key="1">
    <source>
        <dbReference type="ARBA" id="ARBA00004123"/>
    </source>
</evidence>
<dbReference type="GO" id="GO:0000977">
    <property type="term" value="F:RNA polymerase II transcription regulatory region sequence-specific DNA binding"/>
    <property type="evidence" value="ECO:0007669"/>
    <property type="project" value="TreeGrafter"/>
</dbReference>
<dbReference type="Pfam" id="PF03299">
    <property type="entry name" value="TF_AP-2"/>
    <property type="match status" value="1"/>
</dbReference>
<dbReference type="Proteomes" id="UP000492821">
    <property type="component" value="Unassembled WGS sequence"/>
</dbReference>
<proteinExistence type="inferred from homology"/>
<dbReference type="GO" id="GO:0005634">
    <property type="term" value="C:nucleus"/>
    <property type="evidence" value="ECO:0007669"/>
    <property type="project" value="UniProtKB-SubCell"/>
</dbReference>
<keyword evidence="4" id="KW-0238">DNA-binding</keyword>
<protein>
    <submittedName>
        <fullName evidence="10">TF_AP-2 domain-containing protein</fullName>
    </submittedName>
</protein>
<dbReference type="PANTHER" id="PTHR10812:SF17">
    <property type="entry name" value="TRANSCRIPTION FACTOR AP-2, ISOFORM D"/>
    <property type="match status" value="1"/>
</dbReference>
<dbReference type="PANTHER" id="PTHR10812">
    <property type="entry name" value="TRANSCRIPTION FACTOR AP-2"/>
    <property type="match status" value="1"/>
</dbReference>
<keyword evidence="6" id="KW-0539">Nucleus</keyword>
<dbReference type="InterPro" id="IPR004979">
    <property type="entry name" value="TF_AP2"/>
</dbReference>
<reference evidence="9" key="1">
    <citation type="journal article" date="2013" name="Genetics">
        <title>The draft genome and transcriptome of Panagrellus redivivus are shaped by the harsh demands of a free-living lifestyle.</title>
        <authorList>
            <person name="Srinivasan J."/>
            <person name="Dillman A.R."/>
            <person name="Macchietto M.G."/>
            <person name="Heikkinen L."/>
            <person name="Lakso M."/>
            <person name="Fracchia K.M."/>
            <person name="Antoshechkin I."/>
            <person name="Mortazavi A."/>
            <person name="Wong G."/>
            <person name="Sternberg P.W."/>
        </authorList>
    </citation>
    <scope>NUCLEOTIDE SEQUENCE [LARGE SCALE GENOMIC DNA]</scope>
    <source>
        <strain evidence="9">MT8872</strain>
    </source>
</reference>
<evidence type="ECO:0000256" key="2">
    <source>
        <dbReference type="ARBA" id="ARBA00007770"/>
    </source>
</evidence>
<name>A0A7E4UWF9_PANRE</name>
<sequence length="389" mass="42769">MEDSGKPELAPVIAAASNPLATPMHAVNHFDYHHLGSLMPSGTQQHPLAPTGYQMHPYFAYPFPDFVDPTQVYFRELPEANRTFQESANAVDSVNSSSGASSPGSAPDDLPAGSAAEKASNFYASGNQIKSSNQHHHFENAFNVGGVPFIQRSPFETFCTVPGRTSLLSSTTKYKVTVGEIQRRISPPECLNASLLGGILRKAKSKDGGKALRESLKRIGLALPAGRRKSANVTAWTALVEEEAVHMAKDFHSSCEREYPAKEIAIFLSRNVATEDDAHRRRTMLHYVRLFIKELSDLMNSDRSPICGNRPEVILDPSIQKPLTHFSMVTHGFGGLALVAVLDALNSTVHESFKQLERVFPQPPMMAQQHQGYILPQHEQSENIFIPGK</sequence>
<evidence type="ECO:0000256" key="4">
    <source>
        <dbReference type="ARBA" id="ARBA00023125"/>
    </source>
</evidence>
<keyword evidence="9" id="KW-1185">Reference proteome</keyword>
<keyword evidence="3" id="KW-0805">Transcription regulation</keyword>